<accession>A0A1R3L2W7</accession>
<gene>
    <name evidence="1" type="ORF">COLO4_01233</name>
</gene>
<dbReference type="AlphaFoldDB" id="A0A1R3L2W7"/>
<keyword evidence="2" id="KW-1185">Reference proteome</keyword>
<comment type="caution">
    <text evidence="1">The sequence shown here is derived from an EMBL/GenBank/DDBJ whole genome shotgun (WGS) entry which is preliminary data.</text>
</comment>
<name>A0A1R3L2W7_9ROSI</name>
<evidence type="ECO:0000313" key="2">
    <source>
        <dbReference type="Proteomes" id="UP000187203"/>
    </source>
</evidence>
<dbReference type="EMBL" id="AWUE01003661">
    <property type="protein sequence ID" value="OMP13647.1"/>
    <property type="molecule type" value="Genomic_DNA"/>
</dbReference>
<organism evidence="1 2">
    <name type="scientific">Corchorus olitorius</name>
    <dbReference type="NCBI Taxonomy" id="93759"/>
    <lineage>
        <taxon>Eukaryota</taxon>
        <taxon>Viridiplantae</taxon>
        <taxon>Streptophyta</taxon>
        <taxon>Embryophyta</taxon>
        <taxon>Tracheophyta</taxon>
        <taxon>Spermatophyta</taxon>
        <taxon>Magnoliopsida</taxon>
        <taxon>eudicotyledons</taxon>
        <taxon>Gunneridae</taxon>
        <taxon>Pentapetalae</taxon>
        <taxon>rosids</taxon>
        <taxon>malvids</taxon>
        <taxon>Malvales</taxon>
        <taxon>Malvaceae</taxon>
        <taxon>Grewioideae</taxon>
        <taxon>Apeibeae</taxon>
        <taxon>Corchorus</taxon>
    </lineage>
</organism>
<proteinExistence type="predicted"/>
<evidence type="ECO:0000313" key="1">
    <source>
        <dbReference type="EMBL" id="OMP13647.1"/>
    </source>
</evidence>
<dbReference type="Proteomes" id="UP000187203">
    <property type="component" value="Unassembled WGS sequence"/>
</dbReference>
<protein>
    <submittedName>
        <fullName evidence="1">Uncharacterized protein</fullName>
    </submittedName>
</protein>
<sequence>MSVLPGKVKQHGTGSAVRPRNIYISSIITPRFSDLHRVK</sequence>
<reference evidence="2" key="1">
    <citation type="submission" date="2013-09" db="EMBL/GenBank/DDBJ databases">
        <title>Corchorus olitorius genome sequencing.</title>
        <authorList>
            <person name="Alam M."/>
            <person name="Haque M.S."/>
            <person name="Islam M.S."/>
            <person name="Emdad E.M."/>
            <person name="Islam M.M."/>
            <person name="Ahmed B."/>
            <person name="Halim A."/>
            <person name="Hossen Q.M.M."/>
            <person name="Hossain M.Z."/>
            <person name="Ahmed R."/>
            <person name="Khan M.M."/>
            <person name="Islam R."/>
            <person name="Rashid M.M."/>
            <person name="Khan S.A."/>
            <person name="Rahman M.S."/>
            <person name="Alam M."/>
            <person name="Yahiya A.S."/>
            <person name="Khan M.S."/>
            <person name="Azam M.S."/>
            <person name="Haque T."/>
            <person name="Lashkar M.Z.H."/>
            <person name="Akhand A.I."/>
            <person name="Morshed G."/>
            <person name="Roy S."/>
            <person name="Uddin K.S."/>
            <person name="Rabeya T."/>
            <person name="Hossain A.S."/>
            <person name="Chowdhury A."/>
            <person name="Snigdha A.R."/>
            <person name="Mortoza M.S."/>
            <person name="Matin S.A."/>
            <person name="Hoque S.M.E."/>
            <person name="Islam M.K."/>
            <person name="Roy D.K."/>
            <person name="Haider R."/>
            <person name="Moosa M.M."/>
            <person name="Elias S.M."/>
            <person name="Hasan A.M."/>
            <person name="Jahan S."/>
            <person name="Shafiuddin M."/>
            <person name="Mahmood N."/>
            <person name="Shommy N.S."/>
        </authorList>
    </citation>
    <scope>NUCLEOTIDE SEQUENCE [LARGE SCALE GENOMIC DNA]</scope>
    <source>
        <strain evidence="2">cv. O-4</strain>
    </source>
</reference>